<protein>
    <recommendedName>
        <fullName evidence="3">Chlorophyllase</fullName>
    </recommendedName>
</protein>
<evidence type="ECO:0008006" key="3">
    <source>
        <dbReference type="Google" id="ProtNLM"/>
    </source>
</evidence>
<organism evidence="1 2">
    <name type="scientific">Orbilia blumenaviensis</name>
    <dbReference type="NCBI Taxonomy" id="1796055"/>
    <lineage>
        <taxon>Eukaryota</taxon>
        <taxon>Fungi</taxon>
        <taxon>Dikarya</taxon>
        <taxon>Ascomycota</taxon>
        <taxon>Pezizomycotina</taxon>
        <taxon>Orbiliomycetes</taxon>
        <taxon>Orbiliales</taxon>
        <taxon>Orbiliaceae</taxon>
        <taxon>Orbilia</taxon>
    </lineage>
</organism>
<dbReference type="SUPFAM" id="SSF53474">
    <property type="entry name" value="alpha/beta-Hydrolases"/>
    <property type="match status" value="1"/>
</dbReference>
<dbReference type="Gene3D" id="3.40.50.1820">
    <property type="entry name" value="alpha/beta hydrolase"/>
    <property type="match status" value="1"/>
</dbReference>
<dbReference type="EMBL" id="JAVHNS010000007">
    <property type="protein sequence ID" value="KAK6348925.1"/>
    <property type="molecule type" value="Genomic_DNA"/>
</dbReference>
<comment type="caution">
    <text evidence="1">The sequence shown here is derived from an EMBL/GenBank/DDBJ whole genome shotgun (WGS) entry which is preliminary data.</text>
</comment>
<evidence type="ECO:0000313" key="2">
    <source>
        <dbReference type="Proteomes" id="UP001373714"/>
    </source>
</evidence>
<reference evidence="1 2" key="1">
    <citation type="submission" date="2019-10" db="EMBL/GenBank/DDBJ databases">
        <authorList>
            <person name="Palmer J.M."/>
        </authorList>
    </citation>
    <scope>NUCLEOTIDE SEQUENCE [LARGE SCALE GENOMIC DNA]</scope>
    <source>
        <strain evidence="1 2">TWF730</strain>
    </source>
</reference>
<keyword evidence="2" id="KW-1185">Reference proteome</keyword>
<dbReference type="Proteomes" id="UP001373714">
    <property type="component" value="Unassembled WGS sequence"/>
</dbReference>
<dbReference type="InterPro" id="IPR029058">
    <property type="entry name" value="AB_hydrolase_fold"/>
</dbReference>
<sequence>MAHSGYHAKIGAAAQIPINDSTPIISFSPVILPAPKRRVDLELRVTFPATGDALPIILLSHGQGASNYLSSLEGYAPLAEFYAAHGFAVFQPTHLRSGFLGGSLPWPKGDEMWWRGGAEDMVQILDSLDTIESTVPGLKGRLDHSKISAVGHSAGCFSVYGLLGFSNTDPRDGSVYHQFDSRVKAGVALAGPGAGGENLSERGKGMLPFYGGEFSKMAAPTLVVYGDDDASPHLTVRGADWHADPYHQAPGPKDLITLTGAKHGLGGISGWDTAETLDESPELLGIVQRMTWAYLRSQLFEGDTAWEEACKAFAGIGKGTVESKE</sequence>
<evidence type="ECO:0000313" key="1">
    <source>
        <dbReference type="EMBL" id="KAK6348925.1"/>
    </source>
</evidence>
<gene>
    <name evidence="1" type="ORF">TWF730_009686</name>
</gene>
<accession>A0AAV9UZ40</accession>
<name>A0AAV9UZ40_9PEZI</name>
<dbReference type="AlphaFoldDB" id="A0AAV9UZ40"/>
<proteinExistence type="predicted"/>